<dbReference type="InterPro" id="IPR006694">
    <property type="entry name" value="Fatty_acid_hydroxylase"/>
</dbReference>
<evidence type="ECO:0000256" key="2">
    <source>
        <dbReference type="ARBA" id="ARBA00022692"/>
    </source>
</evidence>
<sequence length="377" mass="44436">MDVVLEVFDTFLFDRVYATVLPISQSITFDPVSTLAASLKTFANHNATFAQHQQQQQQQEYLLTKSSWQYTPTTDSFSLAPSEYAYLSRWDRDNLFRQFVSFFIISSVFANVLYFTFATLSYIFIFDKTTVNHPKYLKNQMKLEIQQAIAAIPTIAIFTAPWFVAEVRGNSFIYDNLSEVNHPIVTHLFGSWYTYLQFPIFLMFTDFCIYWIHRALHHPILYRRLHKPHHKWIMPTPYASLAFHPLDGYAQSVPYHLFPFLFPLHKFAYIALFTFIQIWTVMIHDGEYVANSPIINGAACHTMHHLYFNYNYGQFTTLWDRLGGSYRKPNEELFKRETKTSDAEWKRQAKEMEKMVVEVEGKDDRSYEPDVEVKKVQ</sequence>
<evidence type="ECO:0000313" key="7">
    <source>
        <dbReference type="EMBL" id="KJX98426.1"/>
    </source>
</evidence>
<name>A0A0F4GM15_9PEZI</name>
<evidence type="ECO:0000259" key="6">
    <source>
        <dbReference type="Pfam" id="PF04116"/>
    </source>
</evidence>
<dbReference type="Pfam" id="PF04116">
    <property type="entry name" value="FA_hydroxylase"/>
    <property type="match status" value="1"/>
</dbReference>
<evidence type="ECO:0000256" key="1">
    <source>
        <dbReference type="ARBA" id="ARBA00004370"/>
    </source>
</evidence>
<dbReference type="GO" id="GO:0000248">
    <property type="term" value="F:C-5 sterol desaturase activity"/>
    <property type="evidence" value="ECO:0007669"/>
    <property type="project" value="EnsemblFungi"/>
</dbReference>
<keyword evidence="2 5" id="KW-0812">Transmembrane</keyword>
<protein>
    <submittedName>
        <fullName evidence="7">C-5 sterol desaturase like protein</fullName>
    </submittedName>
</protein>
<dbReference type="Proteomes" id="UP000033647">
    <property type="component" value="Unassembled WGS sequence"/>
</dbReference>
<evidence type="ECO:0000256" key="4">
    <source>
        <dbReference type="ARBA" id="ARBA00023136"/>
    </source>
</evidence>
<evidence type="ECO:0000256" key="5">
    <source>
        <dbReference type="SAM" id="Phobius"/>
    </source>
</evidence>
<evidence type="ECO:0000313" key="8">
    <source>
        <dbReference type="Proteomes" id="UP000033647"/>
    </source>
</evidence>
<feature type="transmembrane region" description="Helical" evidence="5">
    <location>
        <begin position="99"/>
        <end position="125"/>
    </location>
</feature>
<organism evidence="7 8">
    <name type="scientific">Zymoseptoria brevis</name>
    <dbReference type="NCBI Taxonomy" id="1047168"/>
    <lineage>
        <taxon>Eukaryota</taxon>
        <taxon>Fungi</taxon>
        <taxon>Dikarya</taxon>
        <taxon>Ascomycota</taxon>
        <taxon>Pezizomycotina</taxon>
        <taxon>Dothideomycetes</taxon>
        <taxon>Dothideomycetidae</taxon>
        <taxon>Mycosphaerellales</taxon>
        <taxon>Mycosphaerellaceae</taxon>
        <taxon>Zymoseptoria</taxon>
    </lineage>
</organism>
<evidence type="ECO:0000256" key="3">
    <source>
        <dbReference type="ARBA" id="ARBA00022989"/>
    </source>
</evidence>
<keyword evidence="4 5" id="KW-0472">Membrane</keyword>
<dbReference type="AlphaFoldDB" id="A0A0F4GM15"/>
<comment type="subcellular location">
    <subcellularLocation>
        <location evidence="1">Membrane</location>
    </subcellularLocation>
</comment>
<dbReference type="GO" id="GO:0005506">
    <property type="term" value="F:iron ion binding"/>
    <property type="evidence" value="ECO:0007669"/>
    <property type="project" value="InterPro"/>
</dbReference>
<keyword evidence="8" id="KW-1185">Reference proteome</keyword>
<gene>
    <name evidence="7" type="ORF">TI39_contig412g00028</name>
</gene>
<keyword evidence="3 5" id="KW-1133">Transmembrane helix</keyword>
<dbReference type="GO" id="GO:0005788">
    <property type="term" value="C:endoplasmic reticulum lumen"/>
    <property type="evidence" value="ECO:0007669"/>
    <property type="project" value="EnsemblFungi"/>
</dbReference>
<dbReference type="PANTHER" id="PTHR11863">
    <property type="entry name" value="STEROL DESATURASE"/>
    <property type="match status" value="1"/>
</dbReference>
<dbReference type="OrthoDB" id="6354873at2759"/>
<dbReference type="EMBL" id="LAFY01000404">
    <property type="protein sequence ID" value="KJX98426.1"/>
    <property type="molecule type" value="Genomic_DNA"/>
</dbReference>
<feature type="domain" description="Fatty acid hydroxylase" evidence="6">
    <location>
        <begin position="199"/>
        <end position="324"/>
    </location>
</feature>
<accession>A0A0F4GM15</accession>
<dbReference type="GO" id="GO:0006696">
    <property type="term" value="P:ergosterol biosynthetic process"/>
    <property type="evidence" value="ECO:0007669"/>
    <property type="project" value="EnsemblFungi"/>
</dbReference>
<dbReference type="InterPro" id="IPR050307">
    <property type="entry name" value="Sterol_Desaturase_Related"/>
</dbReference>
<proteinExistence type="predicted"/>
<comment type="caution">
    <text evidence="7">The sequence shown here is derived from an EMBL/GenBank/DDBJ whole genome shotgun (WGS) entry which is preliminary data.</text>
</comment>
<feature type="transmembrane region" description="Helical" evidence="5">
    <location>
        <begin position="192"/>
        <end position="213"/>
    </location>
</feature>
<reference evidence="7 8" key="1">
    <citation type="submission" date="2015-03" db="EMBL/GenBank/DDBJ databases">
        <title>RNA-seq based gene annotation and comparative genomics of four Zymoseptoria species reveal species-specific pathogenicity related genes and transposable element activity.</title>
        <authorList>
            <person name="Grandaubert J."/>
            <person name="Bhattacharyya A."/>
            <person name="Stukenbrock E.H."/>
        </authorList>
    </citation>
    <scope>NUCLEOTIDE SEQUENCE [LARGE SCALE GENOMIC DNA]</scope>
    <source>
        <strain evidence="7 8">Zb18110</strain>
    </source>
</reference>
<dbReference type="GO" id="GO:0016020">
    <property type="term" value="C:membrane"/>
    <property type="evidence" value="ECO:0007669"/>
    <property type="project" value="UniProtKB-SubCell"/>
</dbReference>
<dbReference type="STRING" id="1047168.A0A0F4GM15"/>
<feature type="transmembrane region" description="Helical" evidence="5">
    <location>
        <begin position="145"/>
        <end position="164"/>
    </location>
</feature>